<sequence>MAGLLKGLIVEKLAEAESIMSDTSSSDEDIEELLNFAMEKEERPKVENFVNIVINEYSAAELKRNFRIHKRTFIAMNSHFRMTNHFPKTEKKGGPKSTFSESRILAFLWYARNKCCMRDVAGRFGMAESTFHGCFNRVLEYLISIAPVTIKFPEIYQARLNISRKFEQIRGFPGVIGCIDGTYILIKTPIHKIKSTYVNRHDMPSVTLQRHL</sequence>
<evidence type="ECO:0000313" key="2">
    <source>
        <dbReference type="Proteomes" id="UP000801492"/>
    </source>
</evidence>
<gene>
    <name evidence="1" type="ORF">ILUMI_10400</name>
</gene>
<accession>A0A8K0D2B9</accession>
<reference evidence="1" key="1">
    <citation type="submission" date="2019-08" db="EMBL/GenBank/DDBJ databases">
        <title>The genome of the North American firefly Photinus pyralis.</title>
        <authorList>
            <consortium name="Photinus pyralis genome working group"/>
            <person name="Fallon T.R."/>
            <person name="Sander Lower S.E."/>
            <person name="Weng J.-K."/>
        </authorList>
    </citation>
    <scope>NUCLEOTIDE SEQUENCE</scope>
    <source>
        <strain evidence="1">TRF0915ILg1</strain>
        <tissue evidence="1">Whole body</tissue>
    </source>
</reference>
<dbReference type="OrthoDB" id="2668416at2759"/>
<name>A0A8K0D2B9_IGNLU</name>
<dbReference type="AlphaFoldDB" id="A0A8K0D2B9"/>
<dbReference type="EMBL" id="VTPC01005660">
    <property type="protein sequence ID" value="KAF2895776.1"/>
    <property type="molecule type" value="Genomic_DNA"/>
</dbReference>
<dbReference type="Proteomes" id="UP000801492">
    <property type="component" value="Unassembled WGS sequence"/>
</dbReference>
<comment type="caution">
    <text evidence="1">The sequence shown here is derived from an EMBL/GenBank/DDBJ whole genome shotgun (WGS) entry which is preliminary data.</text>
</comment>
<protein>
    <recommendedName>
        <fullName evidence="3">DDE Tnp4 domain-containing protein</fullName>
    </recommendedName>
</protein>
<organism evidence="1 2">
    <name type="scientific">Ignelater luminosus</name>
    <name type="common">Cucubano</name>
    <name type="synonym">Pyrophorus luminosus</name>
    <dbReference type="NCBI Taxonomy" id="2038154"/>
    <lineage>
        <taxon>Eukaryota</taxon>
        <taxon>Metazoa</taxon>
        <taxon>Ecdysozoa</taxon>
        <taxon>Arthropoda</taxon>
        <taxon>Hexapoda</taxon>
        <taxon>Insecta</taxon>
        <taxon>Pterygota</taxon>
        <taxon>Neoptera</taxon>
        <taxon>Endopterygota</taxon>
        <taxon>Coleoptera</taxon>
        <taxon>Polyphaga</taxon>
        <taxon>Elateriformia</taxon>
        <taxon>Elateroidea</taxon>
        <taxon>Elateridae</taxon>
        <taxon>Agrypninae</taxon>
        <taxon>Pyrophorini</taxon>
        <taxon>Ignelater</taxon>
    </lineage>
</organism>
<keyword evidence="2" id="KW-1185">Reference proteome</keyword>
<evidence type="ECO:0000313" key="1">
    <source>
        <dbReference type="EMBL" id="KAF2895776.1"/>
    </source>
</evidence>
<evidence type="ECO:0008006" key="3">
    <source>
        <dbReference type="Google" id="ProtNLM"/>
    </source>
</evidence>
<proteinExistence type="predicted"/>